<dbReference type="SUPFAM" id="SSF48576">
    <property type="entry name" value="Terpenoid synthases"/>
    <property type="match status" value="1"/>
</dbReference>
<reference evidence="2" key="1">
    <citation type="journal article" date="2019" name="Int. J. Syst. Evol. Microbiol.">
        <title>The Global Catalogue of Microorganisms (GCM) 10K type strain sequencing project: providing services to taxonomists for standard genome sequencing and annotation.</title>
        <authorList>
            <consortium name="The Broad Institute Genomics Platform"/>
            <consortium name="The Broad Institute Genome Sequencing Center for Infectious Disease"/>
            <person name="Wu L."/>
            <person name="Ma J."/>
        </authorList>
    </citation>
    <scope>NUCLEOTIDE SEQUENCE [LARGE SCALE GENOMIC DNA]</scope>
    <source>
        <strain evidence="2">JCM 17316</strain>
    </source>
</reference>
<dbReference type="InterPro" id="IPR008949">
    <property type="entry name" value="Isoprenoid_synthase_dom_sf"/>
</dbReference>
<sequence length="295" mass="33464">MEETAADRRSAPGTAGRDLLDCQADLDQARERYRALFPSPPFSEKVTFGVASAVTAQAPGCTTEQLRPSARTSLWIFGLDYIVDTLATEADQVEDTVRRCRDVADGGRPAPGDTLAEFLADLRDELAAAPAYGTLRPRWRGALERMLTAMVREWHWKTSGRPTLDQYLDNADNFGSTWVNITHWIATCDERILACLDELEEASQRVQQILRLYNDLATQERDRTWGENGDLNALALVDGDEGAVQRTIDALLADCRRLLEPLRDRCPHGADYLHRQIEFSRNFYGRRRDDYWDRL</sequence>
<evidence type="ECO:0000313" key="2">
    <source>
        <dbReference type="Proteomes" id="UP001500266"/>
    </source>
</evidence>
<dbReference type="RefSeq" id="WP_345025317.1">
    <property type="nucleotide sequence ID" value="NZ_BAABDO010000183.1"/>
</dbReference>
<proteinExistence type="predicted"/>
<evidence type="ECO:0008006" key="3">
    <source>
        <dbReference type="Google" id="ProtNLM"/>
    </source>
</evidence>
<protein>
    <recommendedName>
        <fullName evidence="3">Terpene synthase</fullName>
    </recommendedName>
</protein>
<dbReference type="EMBL" id="BAABDO010000183">
    <property type="protein sequence ID" value="GAA3507984.1"/>
    <property type="molecule type" value="Genomic_DNA"/>
</dbReference>
<evidence type="ECO:0000313" key="1">
    <source>
        <dbReference type="EMBL" id="GAA3507984.1"/>
    </source>
</evidence>
<comment type="caution">
    <text evidence="1">The sequence shown here is derived from an EMBL/GenBank/DDBJ whole genome shotgun (WGS) entry which is preliminary data.</text>
</comment>
<dbReference type="Gene3D" id="1.10.600.10">
    <property type="entry name" value="Farnesyl Diphosphate Synthase"/>
    <property type="match status" value="1"/>
</dbReference>
<dbReference type="Proteomes" id="UP001500266">
    <property type="component" value="Unassembled WGS sequence"/>
</dbReference>
<keyword evidence="2" id="KW-1185">Reference proteome</keyword>
<name>A0ABP6UJY8_9ACTN</name>
<gene>
    <name evidence="1" type="ORF">GCM10022416_61570</name>
</gene>
<accession>A0ABP6UJY8</accession>
<organism evidence="1 2">
    <name type="scientific">Actinomadura keratinilytica</name>
    <dbReference type="NCBI Taxonomy" id="547461"/>
    <lineage>
        <taxon>Bacteria</taxon>
        <taxon>Bacillati</taxon>
        <taxon>Actinomycetota</taxon>
        <taxon>Actinomycetes</taxon>
        <taxon>Streptosporangiales</taxon>
        <taxon>Thermomonosporaceae</taxon>
        <taxon>Actinomadura</taxon>
    </lineage>
</organism>
<dbReference type="Pfam" id="PF19086">
    <property type="entry name" value="Terpene_syn_C_2"/>
    <property type="match status" value="1"/>
</dbReference>